<evidence type="ECO:0000313" key="2">
    <source>
        <dbReference type="Proteomes" id="UP000838308"/>
    </source>
</evidence>
<name>A0ABM9EWP4_9BACI</name>
<evidence type="ECO:0000313" key="1">
    <source>
        <dbReference type="EMBL" id="CAH2717112.1"/>
    </source>
</evidence>
<dbReference type="RefSeq" id="WP_248737338.1">
    <property type="nucleotide sequence ID" value="NZ_CALBWS010000038.1"/>
</dbReference>
<keyword evidence="2" id="KW-1185">Reference proteome</keyword>
<proteinExistence type="predicted"/>
<dbReference type="Proteomes" id="UP000838308">
    <property type="component" value="Unassembled WGS sequence"/>
</dbReference>
<dbReference type="EMBL" id="CALBWS010000038">
    <property type="protein sequence ID" value="CAH2717112.1"/>
    <property type="molecule type" value="Genomic_DNA"/>
</dbReference>
<evidence type="ECO:0008006" key="3">
    <source>
        <dbReference type="Google" id="ProtNLM"/>
    </source>
</evidence>
<accession>A0ABM9EWP4</accession>
<protein>
    <recommendedName>
        <fullName evidence="3">KAP NTPase domain-containing protein</fullName>
    </recommendedName>
</protein>
<gene>
    <name evidence="1" type="ORF">BACCIP111895_04301</name>
</gene>
<organism evidence="1 2">
    <name type="scientific">Neobacillus rhizosphaerae</name>
    <dbReference type="NCBI Taxonomy" id="2880965"/>
    <lineage>
        <taxon>Bacteria</taxon>
        <taxon>Bacillati</taxon>
        <taxon>Bacillota</taxon>
        <taxon>Bacilli</taxon>
        <taxon>Bacillales</taxon>
        <taxon>Bacillaceae</taxon>
        <taxon>Neobacillus</taxon>
    </lineage>
</organism>
<sequence>MFADDHIINQRDQISSYLKQTYNINIESLPYYNNFSASMLKCIVSFKLWSGMLERKDAVSNGSLQYLKETISNLNQVLVLGILGFKSPSFSMIRRSLENIISFIYFKDHPIEFAKKQMDPEFKNLSVKEMGDYIKQYPFSYYYNTEQGNLINQFTSQIMGLWKIEYQELSKFVHGSNDKYFDLNSFIEEINPNDDILIKIEKHILIFSSIVNTLNILFFFDLYKSEISEEEKQFIRRAITQDGYKRTIQDIFGEI</sequence>
<reference evidence="1" key="1">
    <citation type="submission" date="2022-04" db="EMBL/GenBank/DDBJ databases">
        <authorList>
            <person name="Criscuolo A."/>
        </authorList>
    </citation>
    <scope>NUCLEOTIDE SEQUENCE</scope>
    <source>
        <strain evidence="1">CIP111895</strain>
    </source>
</reference>
<comment type="caution">
    <text evidence="1">The sequence shown here is derived from an EMBL/GenBank/DDBJ whole genome shotgun (WGS) entry which is preliminary data.</text>
</comment>